<keyword evidence="3" id="KW-0238">DNA-binding</keyword>
<evidence type="ECO:0000259" key="2">
    <source>
        <dbReference type="PROSITE" id="PS50930"/>
    </source>
</evidence>
<dbReference type="Pfam" id="PF04397">
    <property type="entry name" value="LytTR"/>
    <property type="match status" value="1"/>
</dbReference>
<keyword evidence="1" id="KW-0812">Transmembrane</keyword>
<comment type="caution">
    <text evidence="3">The sequence shown here is derived from an EMBL/GenBank/DDBJ whole genome shotgun (WGS) entry which is preliminary data.</text>
</comment>
<dbReference type="PROSITE" id="PS50930">
    <property type="entry name" value="HTH_LYTTR"/>
    <property type="match status" value="1"/>
</dbReference>
<keyword evidence="1" id="KW-0472">Membrane</keyword>
<dbReference type="PANTHER" id="PTHR37299:SF1">
    <property type="entry name" value="STAGE 0 SPORULATION PROTEIN A HOMOLOG"/>
    <property type="match status" value="1"/>
</dbReference>
<proteinExistence type="predicted"/>
<name>A0ABT7X6K4_9BACE</name>
<protein>
    <submittedName>
        <fullName evidence="3">LytTR family DNA-binding domain-containing protein</fullName>
    </submittedName>
</protein>
<dbReference type="Gene3D" id="2.40.50.1020">
    <property type="entry name" value="LytTr DNA-binding domain"/>
    <property type="match status" value="1"/>
</dbReference>
<feature type="domain" description="HTH LytTR-type" evidence="2">
    <location>
        <begin position="91"/>
        <end position="162"/>
    </location>
</feature>
<feature type="transmembrane region" description="Helical" evidence="1">
    <location>
        <begin position="12"/>
        <end position="35"/>
    </location>
</feature>
<dbReference type="PANTHER" id="PTHR37299">
    <property type="entry name" value="TRANSCRIPTIONAL REGULATOR-RELATED"/>
    <property type="match status" value="1"/>
</dbReference>
<sequence length="195" mass="22950">MTTLQKQQFFEHTIYATIAILIFATPIINALLMAYQTNGKTEITRPAIDMWIITSPFFFLFLINNYVLIPEMQSLSQTIPATAETENAETLFVKSDYKVVRINIDSINYIESMSEYIRIYTDEREKPVTTLYSLQRLEARLPAHFMRVHRSYIVNMQKIKEISRFRICFSPKALIPVGENYKEKFMEYIRKHGIL</sequence>
<organism evidence="3 4">
    <name type="scientific">Bacteroides gallinaceum</name>
    <dbReference type="NCBI Taxonomy" id="1462571"/>
    <lineage>
        <taxon>Bacteria</taxon>
        <taxon>Pseudomonadati</taxon>
        <taxon>Bacteroidota</taxon>
        <taxon>Bacteroidia</taxon>
        <taxon>Bacteroidales</taxon>
        <taxon>Bacteroidaceae</taxon>
        <taxon>Bacteroides</taxon>
    </lineage>
</organism>
<accession>A0ABT7X6K4</accession>
<dbReference type="InterPro" id="IPR046947">
    <property type="entry name" value="LytR-like"/>
</dbReference>
<reference evidence="3" key="1">
    <citation type="submission" date="2023-06" db="EMBL/GenBank/DDBJ databases">
        <authorList>
            <person name="Zeman M."/>
            <person name="Kubasova T."/>
            <person name="Jahodarova E."/>
            <person name="Nykrynova M."/>
            <person name="Rychlik I."/>
        </authorList>
    </citation>
    <scope>NUCLEOTIDE SEQUENCE</scope>
    <source>
        <strain evidence="3">84_SSukc20</strain>
    </source>
</reference>
<evidence type="ECO:0000313" key="4">
    <source>
        <dbReference type="Proteomes" id="UP001167871"/>
    </source>
</evidence>
<keyword evidence="4" id="KW-1185">Reference proteome</keyword>
<reference evidence="3" key="2">
    <citation type="submission" date="2024-05" db="EMBL/GenBank/DDBJ databases">
        <title>Identification and characterization of horizontal gene transfer across gut microbiota members of farm animals based on homology search.</title>
        <authorList>
            <person name="Schwarzerova J."/>
            <person name="Nykrynova M."/>
            <person name="Jureckova K."/>
            <person name="Cejkova D."/>
            <person name="Rychlik I."/>
        </authorList>
    </citation>
    <scope>NUCLEOTIDE SEQUENCE</scope>
    <source>
        <strain evidence="3">84_SSukc20</strain>
    </source>
</reference>
<feature type="transmembrane region" description="Helical" evidence="1">
    <location>
        <begin position="47"/>
        <end position="69"/>
    </location>
</feature>
<dbReference type="Proteomes" id="UP001167871">
    <property type="component" value="Unassembled WGS sequence"/>
</dbReference>
<dbReference type="RefSeq" id="WP_022040894.1">
    <property type="nucleotide sequence ID" value="NZ_JACJJF010000023.1"/>
</dbReference>
<dbReference type="GO" id="GO:0003677">
    <property type="term" value="F:DNA binding"/>
    <property type="evidence" value="ECO:0007669"/>
    <property type="project" value="UniProtKB-KW"/>
</dbReference>
<evidence type="ECO:0000256" key="1">
    <source>
        <dbReference type="SAM" id="Phobius"/>
    </source>
</evidence>
<evidence type="ECO:0000313" key="3">
    <source>
        <dbReference type="EMBL" id="MDN0049712.1"/>
    </source>
</evidence>
<dbReference type="SMART" id="SM00850">
    <property type="entry name" value="LytTR"/>
    <property type="match status" value="1"/>
</dbReference>
<gene>
    <name evidence="3" type="ORF">QVO10_09995</name>
</gene>
<dbReference type="InterPro" id="IPR007492">
    <property type="entry name" value="LytTR_DNA-bd_dom"/>
</dbReference>
<keyword evidence="1" id="KW-1133">Transmembrane helix</keyword>
<dbReference type="EMBL" id="JAUEII010000020">
    <property type="protein sequence ID" value="MDN0049712.1"/>
    <property type="molecule type" value="Genomic_DNA"/>
</dbReference>